<dbReference type="InterPro" id="IPR001138">
    <property type="entry name" value="Zn2Cys6_DnaBD"/>
</dbReference>
<accession>A0A0D2AA69</accession>
<dbReference type="STRING" id="91928.A0A0D2AA69"/>
<dbReference type="Proteomes" id="UP000053328">
    <property type="component" value="Unassembled WGS sequence"/>
</dbReference>
<dbReference type="GO" id="GO:0006351">
    <property type="term" value="P:DNA-templated transcription"/>
    <property type="evidence" value="ECO:0007669"/>
    <property type="project" value="InterPro"/>
</dbReference>
<dbReference type="SMART" id="SM00906">
    <property type="entry name" value="Fungal_trans"/>
    <property type="match status" value="1"/>
</dbReference>
<proteinExistence type="predicted"/>
<dbReference type="GO" id="GO:0003677">
    <property type="term" value="F:DNA binding"/>
    <property type="evidence" value="ECO:0007669"/>
    <property type="project" value="UniProtKB-KW"/>
</dbReference>
<dbReference type="Pfam" id="PF04082">
    <property type="entry name" value="Fungal_trans"/>
    <property type="match status" value="1"/>
</dbReference>
<dbReference type="GO" id="GO:0008270">
    <property type="term" value="F:zinc ion binding"/>
    <property type="evidence" value="ECO:0007669"/>
    <property type="project" value="InterPro"/>
</dbReference>
<organism evidence="8 9">
    <name type="scientific">Exophiala spinifera</name>
    <dbReference type="NCBI Taxonomy" id="91928"/>
    <lineage>
        <taxon>Eukaryota</taxon>
        <taxon>Fungi</taxon>
        <taxon>Dikarya</taxon>
        <taxon>Ascomycota</taxon>
        <taxon>Pezizomycotina</taxon>
        <taxon>Eurotiomycetes</taxon>
        <taxon>Chaetothyriomycetidae</taxon>
        <taxon>Chaetothyriales</taxon>
        <taxon>Herpotrichiellaceae</taxon>
        <taxon>Exophiala</taxon>
    </lineage>
</organism>
<evidence type="ECO:0000256" key="3">
    <source>
        <dbReference type="ARBA" id="ARBA00023125"/>
    </source>
</evidence>
<dbReference type="VEuPathDB" id="FungiDB:PV08_02237"/>
<evidence type="ECO:0000256" key="2">
    <source>
        <dbReference type="ARBA" id="ARBA00023015"/>
    </source>
</evidence>
<name>A0A0D2AA69_9EURO</name>
<dbReference type="CDD" id="cd00067">
    <property type="entry name" value="GAL4"/>
    <property type="match status" value="1"/>
</dbReference>
<evidence type="ECO:0000256" key="5">
    <source>
        <dbReference type="ARBA" id="ARBA00023242"/>
    </source>
</evidence>
<feature type="domain" description="Zn(2)-C6 fungal-type" evidence="7">
    <location>
        <begin position="12"/>
        <end position="42"/>
    </location>
</feature>
<dbReference type="InterPro" id="IPR050987">
    <property type="entry name" value="AtrR-like"/>
</dbReference>
<dbReference type="Gene3D" id="4.10.240.10">
    <property type="entry name" value="Zn(2)-C6 fungal-type DNA-binding domain"/>
    <property type="match status" value="1"/>
</dbReference>
<dbReference type="Pfam" id="PF00172">
    <property type="entry name" value="Zn_clus"/>
    <property type="match status" value="1"/>
</dbReference>
<dbReference type="OrthoDB" id="2123952at2759"/>
<dbReference type="HOGENOM" id="CLU_011099_5_1_1"/>
<evidence type="ECO:0000256" key="4">
    <source>
        <dbReference type="ARBA" id="ARBA00023163"/>
    </source>
</evidence>
<sequence>MEDPKMKMSRKSCDFCYTRKIKCDAQKPRCSQCIVHKRGCTYGAPSRQPRPKCRKVDIQSDDDTSALRTRVRRLELELQQLTKESRGYGEVHENQRGQPEPTPTVIVPVLTVTSEGKGVNYDCSSQALDLPPLEQAIHVVNLFLENFNTVLPLFHPETLLRLLYTTYNLDPRSRDPVAWAAINVVLALAYQQRLMGSSNVHRAVEYLARAQSALSDVVLGDPRLLNIQVLVGMVMLLQAAKDLQPALILIATTLRLAHKIGLHSRFSALHSTLSVARQRANVFWLAYVLDKNLSLRSKQPSIQRDDDIDLDLPSALPQENNQSEGGVSDEANSFDLGQITSVDGSLKMDYFVTRIHLAVIEGGVYDYLYSTASQKRTPEERSDALNSVYSALRQWKSCIPAEFRGLESVQRMSPTVLAFLGVLDATSLMCTSLISQAHAWNPQWMNSLQKYDKEGVALWMPPQWETLVAESRHLLVFTEPLGPMDRWNFWTTGCSYMTAMVSLTANTMQNSLHGFATVDSQLVDTALGRLGSIVQETNNEELRSFHKNCIELHQSTQQKRRNLTTMFDDRNIYPSFHNSEEEIAG</sequence>
<dbReference type="InterPro" id="IPR036864">
    <property type="entry name" value="Zn2-C6_fun-type_DNA-bd_sf"/>
</dbReference>
<dbReference type="GO" id="GO:0000981">
    <property type="term" value="F:DNA-binding transcription factor activity, RNA polymerase II-specific"/>
    <property type="evidence" value="ECO:0007669"/>
    <property type="project" value="InterPro"/>
</dbReference>
<dbReference type="SUPFAM" id="SSF57701">
    <property type="entry name" value="Zn2/Cys6 DNA-binding domain"/>
    <property type="match status" value="1"/>
</dbReference>
<dbReference type="AlphaFoldDB" id="A0A0D2AA69"/>
<feature type="region of interest" description="Disordered" evidence="6">
    <location>
        <begin position="305"/>
        <end position="332"/>
    </location>
</feature>
<gene>
    <name evidence="8" type="ORF">PV08_02237</name>
</gene>
<dbReference type="CDD" id="cd12148">
    <property type="entry name" value="fungal_TF_MHR"/>
    <property type="match status" value="1"/>
</dbReference>
<dbReference type="PANTHER" id="PTHR46910:SF25">
    <property type="entry name" value="ABC-TRANSPORTER-REGULATING TRANSCRIPTION FACTOR"/>
    <property type="match status" value="1"/>
</dbReference>
<keyword evidence="3" id="KW-0238">DNA-binding</keyword>
<evidence type="ECO:0000313" key="9">
    <source>
        <dbReference type="Proteomes" id="UP000053328"/>
    </source>
</evidence>
<dbReference type="GeneID" id="27329320"/>
<evidence type="ECO:0000256" key="6">
    <source>
        <dbReference type="SAM" id="MobiDB-lite"/>
    </source>
</evidence>
<dbReference type="InterPro" id="IPR007219">
    <property type="entry name" value="XnlR_reg_dom"/>
</dbReference>
<evidence type="ECO:0000313" key="8">
    <source>
        <dbReference type="EMBL" id="KIW21657.1"/>
    </source>
</evidence>
<dbReference type="RefSeq" id="XP_016241873.1">
    <property type="nucleotide sequence ID" value="XM_016376597.1"/>
</dbReference>
<dbReference type="EMBL" id="KN847492">
    <property type="protein sequence ID" value="KIW21657.1"/>
    <property type="molecule type" value="Genomic_DNA"/>
</dbReference>
<protein>
    <recommendedName>
        <fullName evidence="7">Zn(2)-C6 fungal-type domain-containing protein</fullName>
    </recommendedName>
</protein>
<dbReference type="SMART" id="SM00066">
    <property type="entry name" value="GAL4"/>
    <property type="match status" value="1"/>
</dbReference>
<reference evidence="8 9" key="1">
    <citation type="submission" date="2015-01" db="EMBL/GenBank/DDBJ databases">
        <title>The Genome Sequence of Exophiala spinifera CBS89968.</title>
        <authorList>
            <consortium name="The Broad Institute Genomics Platform"/>
            <person name="Cuomo C."/>
            <person name="de Hoog S."/>
            <person name="Gorbushina A."/>
            <person name="Stielow B."/>
            <person name="Teixiera M."/>
            <person name="Abouelleil A."/>
            <person name="Chapman S.B."/>
            <person name="Priest M."/>
            <person name="Young S.K."/>
            <person name="Wortman J."/>
            <person name="Nusbaum C."/>
            <person name="Birren B."/>
        </authorList>
    </citation>
    <scope>NUCLEOTIDE SEQUENCE [LARGE SCALE GENOMIC DNA]</scope>
    <source>
        <strain evidence="8 9">CBS 89968</strain>
    </source>
</reference>
<dbReference type="PROSITE" id="PS50048">
    <property type="entry name" value="ZN2_CY6_FUNGAL_2"/>
    <property type="match status" value="1"/>
</dbReference>
<dbReference type="PANTHER" id="PTHR46910">
    <property type="entry name" value="TRANSCRIPTION FACTOR PDR1"/>
    <property type="match status" value="1"/>
</dbReference>
<keyword evidence="9" id="KW-1185">Reference proteome</keyword>
<evidence type="ECO:0000259" key="7">
    <source>
        <dbReference type="PROSITE" id="PS50048"/>
    </source>
</evidence>
<keyword evidence="4" id="KW-0804">Transcription</keyword>
<keyword evidence="5" id="KW-0539">Nucleus</keyword>
<evidence type="ECO:0000256" key="1">
    <source>
        <dbReference type="ARBA" id="ARBA00022723"/>
    </source>
</evidence>
<keyword evidence="1" id="KW-0479">Metal-binding</keyword>
<keyword evidence="2" id="KW-0805">Transcription regulation</keyword>